<protein>
    <submittedName>
        <fullName evidence="3">Metallophosphoesterase family protein</fullName>
    </submittedName>
</protein>
<evidence type="ECO:0000259" key="2">
    <source>
        <dbReference type="Pfam" id="PF12850"/>
    </source>
</evidence>
<comment type="caution">
    <text evidence="3">The sequence shown here is derived from an EMBL/GenBank/DDBJ whole genome shotgun (WGS) entry which is preliminary data.</text>
</comment>
<feature type="domain" description="Calcineurin-like phosphoesterase" evidence="2">
    <location>
        <begin position="34"/>
        <end position="197"/>
    </location>
</feature>
<accession>A0ABW0P6K5</accession>
<proteinExistence type="inferred from homology"/>
<dbReference type="InterPro" id="IPR029052">
    <property type="entry name" value="Metallo-depent_PP-like"/>
</dbReference>
<evidence type="ECO:0000256" key="1">
    <source>
        <dbReference type="ARBA" id="ARBA00008950"/>
    </source>
</evidence>
<keyword evidence="4" id="KW-1185">Reference proteome</keyword>
<dbReference type="RefSeq" id="WP_066721420.1">
    <property type="nucleotide sequence ID" value="NZ_JBHSLU010000068.1"/>
</dbReference>
<dbReference type="SUPFAM" id="SSF56300">
    <property type="entry name" value="Metallo-dependent phosphatases"/>
    <property type="match status" value="1"/>
</dbReference>
<dbReference type="Gene3D" id="3.60.21.10">
    <property type="match status" value="1"/>
</dbReference>
<reference evidence="4" key="1">
    <citation type="journal article" date="2019" name="Int. J. Syst. Evol. Microbiol.">
        <title>The Global Catalogue of Microorganisms (GCM) 10K type strain sequencing project: providing services to taxonomists for standard genome sequencing and annotation.</title>
        <authorList>
            <consortium name="The Broad Institute Genomics Platform"/>
            <consortium name="The Broad Institute Genome Sequencing Center for Infectious Disease"/>
            <person name="Wu L."/>
            <person name="Ma J."/>
        </authorList>
    </citation>
    <scope>NUCLEOTIDE SEQUENCE [LARGE SCALE GENOMIC DNA]</scope>
    <source>
        <strain evidence="4">CCUG 43117</strain>
    </source>
</reference>
<organism evidence="3 4">
    <name type="scientific">Bosea massiliensis</name>
    <dbReference type="NCBI Taxonomy" id="151419"/>
    <lineage>
        <taxon>Bacteria</taxon>
        <taxon>Pseudomonadati</taxon>
        <taxon>Pseudomonadota</taxon>
        <taxon>Alphaproteobacteria</taxon>
        <taxon>Hyphomicrobiales</taxon>
        <taxon>Boseaceae</taxon>
        <taxon>Bosea</taxon>
    </lineage>
</organism>
<evidence type="ECO:0000313" key="4">
    <source>
        <dbReference type="Proteomes" id="UP001596060"/>
    </source>
</evidence>
<dbReference type="CDD" id="cd00838">
    <property type="entry name" value="MPP_superfamily"/>
    <property type="match status" value="1"/>
</dbReference>
<dbReference type="EMBL" id="JBHSLU010000068">
    <property type="protein sequence ID" value="MFC5507732.1"/>
    <property type="molecule type" value="Genomic_DNA"/>
</dbReference>
<dbReference type="Pfam" id="PF12850">
    <property type="entry name" value="Metallophos_2"/>
    <property type="match status" value="1"/>
</dbReference>
<dbReference type="InterPro" id="IPR024654">
    <property type="entry name" value="Calcineurin-like_PHP_lpxH"/>
</dbReference>
<sequence length="284" mass="30048">MTRDRTWLLFGGPYGNLQATQALLAEAGRLGIPPDRMLCTGDLVAYCGNPVETIDLIRESGIAVVGGNCDEQLGASASDCGCGFEPDSACARLSAAWYAFADSVVRPDQRRWLASLPGRIDLQIGGRSLAAIHGSAHSINSFIFAGTPEGEKRRSLDALGGDGVIGGHSGLPFTQLLGGRLWHNPGVIGMPANDGTPRVWFSIVSETEAGLAIAHRALPYDHEGAQAAMRSAGLPESYRKALATGLWPSLDVLPDRERAETGRPITEASTLWPARQPARALPAV</sequence>
<comment type="similarity">
    <text evidence="1">Belongs to the metallophosphoesterase superfamily. YfcE family.</text>
</comment>
<gene>
    <name evidence="3" type="ORF">ACFPN9_21025</name>
</gene>
<name>A0ABW0P6K5_9HYPH</name>
<evidence type="ECO:0000313" key="3">
    <source>
        <dbReference type="EMBL" id="MFC5507732.1"/>
    </source>
</evidence>
<dbReference type="Proteomes" id="UP001596060">
    <property type="component" value="Unassembled WGS sequence"/>
</dbReference>